<dbReference type="EMBL" id="PYFQ01000024">
    <property type="protein sequence ID" value="PSK33693.1"/>
    <property type="molecule type" value="Genomic_DNA"/>
</dbReference>
<sequence length="523" mass="57452">MFAGIFTRVLAAVFLWAFVSAAWVSPLPPTQDPFYEVPANVSGYENGDIINWRPTPAQLRSVYFPLNVEGSWQLLVRSEDSERNPTAFVTTVIKPYNAIPSKLLSYEAFEDSACLDCSPSYSVLYGASMRTFSIQVEVAMMNIGLSKNWYVVLPDYEGPKSAFSAGVQSGKATLDGIRAALKSSEITEISRDAKVGLFGFSGGSIAVGWAAQLQPEHAPELKDHIIGAAAGGFVTNMTLTAIAMDGTSYSGLAVAAVNGLVQEYSGLLDVLEKEINPTKLDTFYKARSLCLRELSGVYDLTELFTGTDPWMTRGLGFFDVPEVKKVLELNILALNGVAPEVPVFIFQGEQDDLAPFEQVQRVYDDWCSWGASSVEFAVSRSTGHLLEAVTGLGAAFAWLEDRFDGYLPVKGCLRTVRDNNIAYPGAYPNYQRLLTTFFRGIFGEKIGDDPSEETMLAKVLAFILGEWIGVLQGEQRTLESPRVGLAANASELRVFKGLGDVVDLWRKEKIDPWRVLEEAQIKR</sequence>
<dbReference type="OrthoDB" id="2373480at2759"/>
<name>A0A2P7YCK3_9ASCO</name>
<dbReference type="GeneID" id="36568632"/>
<dbReference type="Gene3D" id="1.10.260.130">
    <property type="match status" value="1"/>
</dbReference>
<gene>
    <name evidence="3" type="ORF">C7M61_005246</name>
</gene>
<comment type="catalytic activity">
    <reaction evidence="1">
        <text>a triacylglycerol + H2O = a diacylglycerol + a fatty acid + H(+)</text>
        <dbReference type="Rhea" id="RHEA:12044"/>
        <dbReference type="ChEBI" id="CHEBI:15377"/>
        <dbReference type="ChEBI" id="CHEBI:15378"/>
        <dbReference type="ChEBI" id="CHEBI:17855"/>
        <dbReference type="ChEBI" id="CHEBI:18035"/>
        <dbReference type="ChEBI" id="CHEBI:28868"/>
        <dbReference type="EC" id="3.1.1.3"/>
    </reaction>
    <physiologicalReaction direction="left-to-right" evidence="1">
        <dbReference type="Rhea" id="RHEA:12045"/>
    </physiologicalReaction>
</comment>
<dbReference type="PANTHER" id="PTHR34853">
    <property type="match status" value="1"/>
</dbReference>
<dbReference type="InterPro" id="IPR029058">
    <property type="entry name" value="AB_hydrolase_fold"/>
</dbReference>
<dbReference type="InterPro" id="IPR005152">
    <property type="entry name" value="Lipase_secreted"/>
</dbReference>
<evidence type="ECO:0008006" key="5">
    <source>
        <dbReference type="Google" id="ProtNLM"/>
    </source>
</evidence>
<reference evidence="3 4" key="1">
    <citation type="submission" date="2018-03" db="EMBL/GenBank/DDBJ databases">
        <title>Candida pseudohaemulonii genome assembly and annotation.</title>
        <authorList>
            <person name="Munoz J.F."/>
            <person name="Gade L.G."/>
            <person name="Chow N.A."/>
            <person name="Litvintseva A.P."/>
            <person name="Loparev V.N."/>
            <person name="Cuomo C.A."/>
        </authorList>
    </citation>
    <scope>NUCLEOTIDE SEQUENCE [LARGE SCALE GENOMIC DNA]</scope>
    <source>
        <strain evidence="3 4">B12108</strain>
    </source>
</reference>
<keyword evidence="2" id="KW-0732">Signal</keyword>
<dbReference type="GO" id="GO:0016042">
    <property type="term" value="P:lipid catabolic process"/>
    <property type="evidence" value="ECO:0007669"/>
    <property type="project" value="InterPro"/>
</dbReference>
<feature type="chain" id="PRO_5015189493" description="Triacylglycerol lipase" evidence="2">
    <location>
        <begin position="22"/>
        <end position="523"/>
    </location>
</feature>
<feature type="signal peptide" evidence="2">
    <location>
        <begin position="1"/>
        <end position="21"/>
    </location>
</feature>
<accession>A0A2P7YCK3</accession>
<dbReference type="Proteomes" id="UP000241107">
    <property type="component" value="Unassembled WGS sequence"/>
</dbReference>
<keyword evidence="4" id="KW-1185">Reference proteome</keyword>
<dbReference type="RefSeq" id="XP_024711277.1">
    <property type="nucleotide sequence ID" value="XM_024860553.1"/>
</dbReference>
<evidence type="ECO:0000256" key="2">
    <source>
        <dbReference type="SAM" id="SignalP"/>
    </source>
</evidence>
<dbReference type="PANTHER" id="PTHR34853:SF1">
    <property type="entry name" value="LIPASE 5"/>
    <property type="match status" value="1"/>
</dbReference>
<evidence type="ECO:0000313" key="3">
    <source>
        <dbReference type="EMBL" id="PSK33693.1"/>
    </source>
</evidence>
<evidence type="ECO:0000256" key="1">
    <source>
        <dbReference type="ARBA" id="ARBA00023369"/>
    </source>
</evidence>
<dbReference type="GO" id="GO:0004806">
    <property type="term" value="F:triacylglycerol lipase activity"/>
    <property type="evidence" value="ECO:0007669"/>
    <property type="project" value="UniProtKB-EC"/>
</dbReference>
<organism evidence="3 4">
    <name type="scientific">Candidozyma pseudohaemuli</name>
    <dbReference type="NCBI Taxonomy" id="418784"/>
    <lineage>
        <taxon>Eukaryota</taxon>
        <taxon>Fungi</taxon>
        <taxon>Dikarya</taxon>
        <taxon>Ascomycota</taxon>
        <taxon>Saccharomycotina</taxon>
        <taxon>Pichiomycetes</taxon>
        <taxon>Metschnikowiaceae</taxon>
        <taxon>Candidozyma</taxon>
    </lineage>
</organism>
<evidence type="ECO:0000313" key="4">
    <source>
        <dbReference type="Proteomes" id="UP000241107"/>
    </source>
</evidence>
<comment type="caution">
    <text evidence="3">The sequence shown here is derived from an EMBL/GenBank/DDBJ whole genome shotgun (WGS) entry which is preliminary data.</text>
</comment>
<dbReference type="VEuPathDB" id="FungiDB:C7M61_005246"/>
<dbReference type="AlphaFoldDB" id="A0A2P7YCK3"/>
<dbReference type="Pfam" id="PF03583">
    <property type="entry name" value="LIP"/>
    <property type="match status" value="1"/>
</dbReference>
<dbReference type="Gene3D" id="3.40.50.1820">
    <property type="entry name" value="alpha/beta hydrolase"/>
    <property type="match status" value="1"/>
</dbReference>
<proteinExistence type="predicted"/>
<protein>
    <recommendedName>
        <fullName evidence="5">Triacylglycerol lipase</fullName>
    </recommendedName>
</protein>
<dbReference type="SUPFAM" id="SSF53474">
    <property type="entry name" value="alpha/beta-Hydrolases"/>
    <property type="match status" value="1"/>
</dbReference>